<reference evidence="5" key="2">
    <citation type="journal article" date="2021" name="Microbiome">
        <title>Successional dynamics and alternative stable states in a saline activated sludge microbial community over 9 years.</title>
        <authorList>
            <person name="Wang Y."/>
            <person name="Ye J."/>
            <person name="Ju F."/>
            <person name="Liu L."/>
            <person name="Boyd J.A."/>
            <person name="Deng Y."/>
            <person name="Parks D.H."/>
            <person name="Jiang X."/>
            <person name="Yin X."/>
            <person name="Woodcroft B.J."/>
            <person name="Tyson G.W."/>
            <person name="Hugenholtz P."/>
            <person name="Polz M.F."/>
            <person name="Zhang T."/>
        </authorList>
    </citation>
    <scope>NUCLEOTIDE SEQUENCE</scope>
    <source>
        <strain evidence="5">HKST-UBA01</strain>
    </source>
</reference>
<dbReference type="Gene3D" id="3.40.50.300">
    <property type="entry name" value="P-loop containing nucleotide triphosphate hydrolases"/>
    <property type="match status" value="1"/>
</dbReference>
<evidence type="ECO:0000256" key="2">
    <source>
        <dbReference type="ARBA" id="ARBA00022741"/>
    </source>
</evidence>
<reference evidence="5" key="1">
    <citation type="submission" date="2020-04" db="EMBL/GenBank/DDBJ databases">
        <authorList>
            <person name="Zhang T."/>
        </authorList>
    </citation>
    <scope>NUCLEOTIDE SEQUENCE</scope>
    <source>
        <strain evidence="5">HKST-UBA01</strain>
    </source>
</reference>
<dbReference type="Proteomes" id="UP000697710">
    <property type="component" value="Unassembled WGS sequence"/>
</dbReference>
<gene>
    <name evidence="5" type="ORF">KC729_19135</name>
</gene>
<accession>A0A956RQJ9</accession>
<feature type="domain" description="Oligopeptide/dipeptide ABC transporter C-terminal" evidence="4">
    <location>
        <begin position="5"/>
        <end position="38"/>
    </location>
</feature>
<proteinExistence type="predicted"/>
<dbReference type="GO" id="GO:0005524">
    <property type="term" value="F:ATP binding"/>
    <property type="evidence" value="ECO:0007669"/>
    <property type="project" value="UniProtKB-KW"/>
</dbReference>
<evidence type="ECO:0000313" key="6">
    <source>
        <dbReference type="Proteomes" id="UP000697710"/>
    </source>
</evidence>
<keyword evidence="3" id="KW-0067">ATP-binding</keyword>
<dbReference type="GO" id="GO:0015833">
    <property type="term" value="P:peptide transport"/>
    <property type="evidence" value="ECO:0007669"/>
    <property type="project" value="InterPro"/>
</dbReference>
<evidence type="ECO:0000259" key="4">
    <source>
        <dbReference type="Pfam" id="PF08352"/>
    </source>
</evidence>
<organism evidence="5 6">
    <name type="scientific">Eiseniibacteriota bacterium</name>
    <dbReference type="NCBI Taxonomy" id="2212470"/>
    <lineage>
        <taxon>Bacteria</taxon>
        <taxon>Candidatus Eiseniibacteriota</taxon>
    </lineage>
</organism>
<name>A0A956RQJ9_UNCEI</name>
<keyword evidence="2" id="KW-0547">Nucleotide-binding</keyword>
<evidence type="ECO:0000256" key="1">
    <source>
        <dbReference type="ARBA" id="ARBA00022448"/>
    </source>
</evidence>
<dbReference type="NCBIfam" id="TIGR01727">
    <property type="entry name" value="oligo_HPY"/>
    <property type="match status" value="1"/>
</dbReference>
<dbReference type="InterPro" id="IPR013563">
    <property type="entry name" value="Oligopep_ABC_C"/>
</dbReference>
<comment type="caution">
    <text evidence="5">The sequence shown here is derived from an EMBL/GenBank/DDBJ whole genome shotgun (WGS) entry which is preliminary data.</text>
</comment>
<protein>
    <recommendedName>
        <fullName evidence="4">Oligopeptide/dipeptide ABC transporter C-terminal domain-containing protein</fullName>
    </recommendedName>
</protein>
<dbReference type="PANTHER" id="PTHR43067:SF3">
    <property type="entry name" value="MALTOSE ABC TRANSPORTER, ATP-BINDING PROTEIN"/>
    <property type="match status" value="1"/>
</dbReference>
<dbReference type="InterPro" id="IPR027417">
    <property type="entry name" value="P-loop_NTPase"/>
</dbReference>
<sequence>GQTKSQALPTIEGIVPSLVHPPTGCRFADRCRWVQDRCRVEDPKLRELAPGHGVACHFPLETKTLETTT</sequence>
<evidence type="ECO:0000256" key="3">
    <source>
        <dbReference type="ARBA" id="ARBA00022840"/>
    </source>
</evidence>
<dbReference type="EMBL" id="JAGQHR010000850">
    <property type="protein sequence ID" value="MCA9729806.1"/>
    <property type="molecule type" value="Genomic_DNA"/>
</dbReference>
<dbReference type="AlphaFoldDB" id="A0A956RQJ9"/>
<keyword evidence="1" id="KW-0813">Transport</keyword>
<dbReference type="PANTHER" id="PTHR43067">
    <property type="entry name" value="OLIGOPEPTIDE/DIPEPTIDE ABC TRANSPORTER, ATPASE SUBUNIT"/>
    <property type="match status" value="1"/>
</dbReference>
<feature type="non-terminal residue" evidence="5">
    <location>
        <position position="1"/>
    </location>
</feature>
<evidence type="ECO:0000313" key="5">
    <source>
        <dbReference type="EMBL" id="MCA9729806.1"/>
    </source>
</evidence>
<dbReference type="Pfam" id="PF08352">
    <property type="entry name" value="oligo_HPY"/>
    <property type="match status" value="1"/>
</dbReference>